<evidence type="ECO:0000256" key="6">
    <source>
        <dbReference type="ARBA" id="ARBA00022747"/>
    </source>
</evidence>
<dbReference type="Proteomes" id="UP000003561">
    <property type="component" value="Unassembled WGS sequence"/>
</dbReference>
<comment type="catalytic activity">
    <reaction evidence="7">
        <text>a 2'-deoxyadenosine in DNA + S-adenosyl-L-methionine = an N(6)-methyl-2'-deoxyadenosine in DNA + S-adenosyl-L-homocysteine + H(+)</text>
        <dbReference type="Rhea" id="RHEA:15197"/>
        <dbReference type="Rhea" id="RHEA-COMP:12418"/>
        <dbReference type="Rhea" id="RHEA-COMP:12419"/>
        <dbReference type="ChEBI" id="CHEBI:15378"/>
        <dbReference type="ChEBI" id="CHEBI:57856"/>
        <dbReference type="ChEBI" id="CHEBI:59789"/>
        <dbReference type="ChEBI" id="CHEBI:90615"/>
        <dbReference type="ChEBI" id="CHEBI:90616"/>
        <dbReference type="EC" id="2.1.1.72"/>
    </reaction>
</comment>
<dbReference type="PANTHER" id="PTHR42933:SF1">
    <property type="entry name" value="SITE-SPECIFIC DNA-METHYLTRANSFERASE (ADENINE-SPECIFIC)"/>
    <property type="match status" value="1"/>
</dbReference>
<dbReference type="EC" id="2.1.1.72" evidence="2"/>
<evidence type="ECO:0000256" key="2">
    <source>
        <dbReference type="ARBA" id="ARBA00011900"/>
    </source>
</evidence>
<keyword evidence="5" id="KW-0949">S-adenosyl-L-methionine</keyword>
<dbReference type="GO" id="GO:0009007">
    <property type="term" value="F:site-specific DNA-methyltransferase (adenine-specific) activity"/>
    <property type="evidence" value="ECO:0007669"/>
    <property type="project" value="UniProtKB-EC"/>
</dbReference>
<dbReference type="InterPro" id="IPR038333">
    <property type="entry name" value="T1MK-like_N_sf"/>
</dbReference>
<dbReference type="CDD" id="cd02440">
    <property type="entry name" value="AdoMet_MTases"/>
    <property type="match status" value="1"/>
</dbReference>
<evidence type="ECO:0000256" key="1">
    <source>
        <dbReference type="ARBA" id="ARBA00006594"/>
    </source>
</evidence>
<dbReference type="InterPro" id="IPR002052">
    <property type="entry name" value="DNA_methylase_N6_adenine_CS"/>
</dbReference>
<protein>
    <recommendedName>
        <fullName evidence="2">site-specific DNA-methyltransferase (adenine-specific)</fullName>
        <ecNumber evidence="2">2.1.1.72</ecNumber>
    </recommendedName>
</protein>
<organism evidence="9 10">
    <name type="scientific">Roseburia inulinivorans DSM 16841</name>
    <dbReference type="NCBI Taxonomy" id="622312"/>
    <lineage>
        <taxon>Bacteria</taxon>
        <taxon>Bacillati</taxon>
        <taxon>Bacillota</taxon>
        <taxon>Clostridia</taxon>
        <taxon>Lachnospirales</taxon>
        <taxon>Lachnospiraceae</taxon>
        <taxon>Roseburia</taxon>
    </lineage>
</organism>
<dbReference type="Pfam" id="PF02384">
    <property type="entry name" value="N6_Mtase"/>
    <property type="match status" value="1"/>
</dbReference>
<dbReference type="Gene3D" id="1.20.1260.30">
    <property type="match status" value="1"/>
</dbReference>
<evidence type="ECO:0000313" key="9">
    <source>
        <dbReference type="EMBL" id="EEG94200.1"/>
    </source>
</evidence>
<dbReference type="AlphaFoldDB" id="C0FSX1"/>
<dbReference type="eggNOG" id="COG0286">
    <property type="taxonomic scope" value="Bacteria"/>
</dbReference>
<dbReference type="PANTHER" id="PTHR42933">
    <property type="entry name" value="SLR6095 PROTEIN"/>
    <property type="match status" value="1"/>
</dbReference>
<dbReference type="InterPro" id="IPR003356">
    <property type="entry name" value="DNA_methylase_A-5"/>
</dbReference>
<keyword evidence="4" id="KW-0808">Transferase</keyword>
<dbReference type="RefSeq" id="WP_007885486.1">
    <property type="nucleotide sequence ID" value="NZ_ACFY01000084.1"/>
</dbReference>
<evidence type="ECO:0000256" key="7">
    <source>
        <dbReference type="ARBA" id="ARBA00047942"/>
    </source>
</evidence>
<dbReference type="PROSITE" id="PS00092">
    <property type="entry name" value="N6_MTASE"/>
    <property type="match status" value="1"/>
</dbReference>
<proteinExistence type="inferred from homology"/>
<name>C0FSX1_9FIRM</name>
<evidence type="ECO:0000256" key="3">
    <source>
        <dbReference type="ARBA" id="ARBA00022603"/>
    </source>
</evidence>
<dbReference type="GeneID" id="75163650"/>
<dbReference type="GO" id="GO:0009307">
    <property type="term" value="P:DNA restriction-modification system"/>
    <property type="evidence" value="ECO:0007669"/>
    <property type="project" value="UniProtKB-KW"/>
</dbReference>
<dbReference type="EMBL" id="ACFY01000084">
    <property type="protein sequence ID" value="EEG94200.1"/>
    <property type="molecule type" value="Genomic_DNA"/>
</dbReference>
<dbReference type="InterPro" id="IPR051537">
    <property type="entry name" value="DNA_Adenine_Mtase"/>
</dbReference>
<accession>C0FSX1</accession>
<dbReference type="GO" id="GO:0032259">
    <property type="term" value="P:methylation"/>
    <property type="evidence" value="ECO:0007669"/>
    <property type="project" value="UniProtKB-KW"/>
</dbReference>
<comment type="similarity">
    <text evidence="1">Belongs to the N(4)/N(6)-methyltransferase family.</text>
</comment>
<evidence type="ECO:0000256" key="4">
    <source>
        <dbReference type="ARBA" id="ARBA00022679"/>
    </source>
</evidence>
<dbReference type="SUPFAM" id="SSF53335">
    <property type="entry name" value="S-adenosyl-L-methionine-dependent methyltransferases"/>
    <property type="match status" value="1"/>
</dbReference>
<evidence type="ECO:0000313" key="10">
    <source>
        <dbReference type="Proteomes" id="UP000003561"/>
    </source>
</evidence>
<dbReference type="PRINTS" id="PR00507">
    <property type="entry name" value="N12N6MTFRASE"/>
</dbReference>
<keyword evidence="6" id="KW-0680">Restriction system</keyword>
<sequence length="549" mass="62632">MTTEAIIANTKQMIDDLKTVCANFGLGNASSEYKIITEIFLYKFLNDKFLYEVQQADEKLKNSENMEQALNNMSEDDYEMLMMLLPPATAKLKREHFISYLFNHKNDEKFNELFDSTLWDISNTNLDVFSVSTGSGDKIRLFDQNLSQNVTESNRRSDFCKAMIDKLVTFSFAEAFSQKYDFFATIFEYLIKDYNKDFGKYAEYYTPHSIASIIARIMVSEGVQNVTVYDPAAGSGTLVLALAHEIGESNCTIYTQDISQKSNEFLRLNLILNNLVHSLGHVVHGDTLLSPQHLNRQKNGLMKFDYIVSNPPFNVDFSDNRDTLAGDIYKERFWAGVPNVPNKKKDSMAIYQMFLQHIIFSMKENGGRAAVVVPTGFLTAGTGIPKKIRERIVEDRMLRGVVSMPSNIFATTGTNVSVLFLDNSKKYEQAILMDASKLGTKVKVDGKNQRTVLSPEEIEDIINTFNNFEPKDDFSVVVDYDKIVQKKCSFSAGQYFEVKIEYVELTQEEFQEKMNSYTEKLTELFAEGIALQAEILEQLKKVKYEEQKS</sequence>
<comment type="caution">
    <text evidence="9">The sequence shown here is derived from an EMBL/GenBank/DDBJ whole genome shotgun (WGS) entry which is preliminary data.</text>
</comment>
<reference evidence="9 10" key="2">
    <citation type="submission" date="2009-03" db="EMBL/GenBank/DDBJ databases">
        <title>Draft genome sequence of Roseburia inulinivorans (DSM 16841).</title>
        <authorList>
            <person name="Sudarsanam P."/>
            <person name="Ley R."/>
            <person name="Guruge J."/>
            <person name="Turnbaugh P.J."/>
            <person name="Mahowald M."/>
            <person name="Liep D."/>
            <person name="Gordon J."/>
        </authorList>
    </citation>
    <scope>NUCLEOTIDE SEQUENCE [LARGE SCALE GENOMIC DNA]</scope>
    <source>
        <strain evidence="9 10">DSM 16841</strain>
    </source>
</reference>
<dbReference type="Gene3D" id="3.40.50.150">
    <property type="entry name" value="Vaccinia Virus protein VP39"/>
    <property type="match status" value="1"/>
</dbReference>
<evidence type="ECO:0000256" key="5">
    <source>
        <dbReference type="ARBA" id="ARBA00022691"/>
    </source>
</evidence>
<dbReference type="InterPro" id="IPR029063">
    <property type="entry name" value="SAM-dependent_MTases_sf"/>
</dbReference>
<feature type="domain" description="DNA methylase adenine-specific" evidence="8">
    <location>
        <begin position="179"/>
        <end position="499"/>
    </location>
</feature>
<keyword evidence="3" id="KW-0489">Methyltransferase</keyword>
<reference evidence="9 10" key="1">
    <citation type="submission" date="2009-02" db="EMBL/GenBank/DDBJ databases">
        <authorList>
            <person name="Fulton L."/>
            <person name="Clifton S."/>
            <person name="Fulton B."/>
            <person name="Xu J."/>
            <person name="Minx P."/>
            <person name="Pepin K.H."/>
            <person name="Johnson M."/>
            <person name="Bhonagiri V."/>
            <person name="Nash W.E."/>
            <person name="Mardis E.R."/>
            <person name="Wilson R.K."/>
        </authorList>
    </citation>
    <scope>NUCLEOTIDE SEQUENCE [LARGE SCALE GENOMIC DNA]</scope>
    <source>
        <strain evidence="9 10">DSM 16841</strain>
    </source>
</reference>
<dbReference type="GO" id="GO:0008170">
    <property type="term" value="F:N-methyltransferase activity"/>
    <property type="evidence" value="ECO:0007669"/>
    <property type="project" value="InterPro"/>
</dbReference>
<evidence type="ECO:0000259" key="8">
    <source>
        <dbReference type="Pfam" id="PF02384"/>
    </source>
</evidence>
<dbReference type="GO" id="GO:0003677">
    <property type="term" value="F:DNA binding"/>
    <property type="evidence" value="ECO:0007669"/>
    <property type="project" value="InterPro"/>
</dbReference>
<gene>
    <name evidence="9" type="ORF">ROSEINA2194_01838</name>
</gene>